<feature type="chain" id="PRO_5046745216" evidence="6">
    <location>
        <begin position="25"/>
        <end position="285"/>
    </location>
</feature>
<feature type="signal peptide" evidence="6">
    <location>
        <begin position="1"/>
        <end position="24"/>
    </location>
</feature>
<protein>
    <submittedName>
        <fullName evidence="8">Opacity protein-like surface antigen</fullName>
    </submittedName>
</protein>
<evidence type="ECO:0000313" key="9">
    <source>
        <dbReference type="Proteomes" id="UP001230253"/>
    </source>
</evidence>
<comment type="similarity">
    <text evidence="5">Belongs to the Omp25/RopB family.</text>
</comment>
<evidence type="ECO:0000256" key="2">
    <source>
        <dbReference type="ARBA" id="ARBA00022729"/>
    </source>
</evidence>
<sequence>MLKRATLALAASVTALTTAPAAFAADLPLPPIVEPEPLPPAAPSFSGWYLRGDIGITNQQVDKITSSLIDQAVANGDTVSFVNDPEFDSGGFAGIGIGYQINPWARVDLTGEYRGKTSFSAFDTYVGADPAFIGSNEYEAMKSEWLFLANAYVDLGSWHGFSPYVGAGIGASRNTISGMRDINTPNAYASYGGDHSEWNLAWALHAGVAYQVTPNLALDLGYRYVNLGDAESGDMVGYDGNNENVNPIKFKDIDSHDVKLGVRYTFGGPAAEPDLYYGEPAVVKY</sequence>
<evidence type="ECO:0000256" key="6">
    <source>
        <dbReference type="SAM" id="SignalP"/>
    </source>
</evidence>
<proteinExistence type="inferred from homology"/>
<evidence type="ECO:0000313" key="8">
    <source>
        <dbReference type="EMBL" id="MDQ0326115.1"/>
    </source>
</evidence>
<keyword evidence="4" id="KW-0998">Cell outer membrane</keyword>
<keyword evidence="9" id="KW-1185">Reference proteome</keyword>
<evidence type="ECO:0000256" key="4">
    <source>
        <dbReference type="ARBA" id="ARBA00023237"/>
    </source>
</evidence>
<dbReference type="PANTHER" id="PTHR34001">
    <property type="entry name" value="BLL7405 PROTEIN"/>
    <property type="match status" value="1"/>
</dbReference>
<evidence type="ECO:0000256" key="3">
    <source>
        <dbReference type="ARBA" id="ARBA00023136"/>
    </source>
</evidence>
<dbReference type="InterPro" id="IPR051692">
    <property type="entry name" value="OMP-like"/>
</dbReference>
<keyword evidence="3" id="KW-0472">Membrane</keyword>
<dbReference type="PANTHER" id="PTHR34001:SF3">
    <property type="entry name" value="BLL7405 PROTEIN"/>
    <property type="match status" value="1"/>
</dbReference>
<dbReference type="EMBL" id="JAUSUK010000002">
    <property type="protein sequence ID" value="MDQ0326115.1"/>
    <property type="molecule type" value="Genomic_DNA"/>
</dbReference>
<feature type="domain" description="Outer membrane protein beta-barrel" evidence="7">
    <location>
        <begin position="41"/>
        <end position="266"/>
    </location>
</feature>
<reference evidence="8 9" key="1">
    <citation type="submission" date="2023-07" db="EMBL/GenBank/DDBJ databases">
        <title>Genomic Encyclopedia of Type Strains, Phase IV (KMG-IV): sequencing the most valuable type-strain genomes for metagenomic binning, comparative biology and taxonomic classification.</title>
        <authorList>
            <person name="Goeker M."/>
        </authorList>
    </citation>
    <scope>NUCLEOTIDE SEQUENCE [LARGE SCALE GENOMIC DNA]</scope>
    <source>
        <strain evidence="8 9">DSM 11549</strain>
    </source>
</reference>
<keyword evidence="2 6" id="KW-0732">Signal</keyword>
<dbReference type="InterPro" id="IPR011250">
    <property type="entry name" value="OMP/PagP_B-barrel"/>
</dbReference>
<evidence type="ECO:0000256" key="5">
    <source>
        <dbReference type="ARBA" id="ARBA00038306"/>
    </source>
</evidence>
<dbReference type="Gene3D" id="2.40.160.20">
    <property type="match status" value="1"/>
</dbReference>
<evidence type="ECO:0000259" key="7">
    <source>
        <dbReference type="Pfam" id="PF13505"/>
    </source>
</evidence>
<evidence type="ECO:0000256" key="1">
    <source>
        <dbReference type="ARBA" id="ARBA00004442"/>
    </source>
</evidence>
<comment type="subcellular location">
    <subcellularLocation>
        <location evidence="1">Cell outer membrane</location>
    </subcellularLocation>
</comment>
<dbReference type="InterPro" id="IPR027385">
    <property type="entry name" value="Beta-barrel_OMP"/>
</dbReference>
<name>A0ABU0C6G5_9BRAD</name>
<accession>A0ABU0C6G5</accession>
<gene>
    <name evidence="8" type="ORF">J2R99_001984</name>
</gene>
<comment type="caution">
    <text evidence="8">The sequence shown here is derived from an EMBL/GenBank/DDBJ whole genome shotgun (WGS) entry which is preliminary data.</text>
</comment>
<dbReference type="RefSeq" id="WP_307154326.1">
    <property type="nucleotide sequence ID" value="NZ_JAUSUK010000002.1"/>
</dbReference>
<organism evidence="8 9">
    <name type="scientific">Rhodopseudomonas julia</name>
    <dbReference type="NCBI Taxonomy" id="200617"/>
    <lineage>
        <taxon>Bacteria</taxon>
        <taxon>Pseudomonadati</taxon>
        <taxon>Pseudomonadota</taxon>
        <taxon>Alphaproteobacteria</taxon>
        <taxon>Hyphomicrobiales</taxon>
        <taxon>Nitrobacteraceae</taxon>
        <taxon>Rhodopseudomonas</taxon>
    </lineage>
</organism>
<dbReference type="Pfam" id="PF13505">
    <property type="entry name" value="OMP_b-brl"/>
    <property type="match status" value="1"/>
</dbReference>
<dbReference type="Proteomes" id="UP001230253">
    <property type="component" value="Unassembled WGS sequence"/>
</dbReference>
<dbReference type="SUPFAM" id="SSF56925">
    <property type="entry name" value="OMPA-like"/>
    <property type="match status" value="1"/>
</dbReference>